<proteinExistence type="predicted"/>
<dbReference type="Gene3D" id="1.10.10.60">
    <property type="entry name" value="Homeodomain-like"/>
    <property type="match status" value="1"/>
</dbReference>
<evidence type="ECO:0000259" key="5">
    <source>
        <dbReference type="PROSITE" id="PS01124"/>
    </source>
</evidence>
<evidence type="ECO:0000256" key="4">
    <source>
        <dbReference type="SAM" id="MobiDB-lite"/>
    </source>
</evidence>
<evidence type="ECO:0000313" key="6">
    <source>
        <dbReference type="EMBL" id="MFI2486550.1"/>
    </source>
</evidence>
<keyword evidence="3" id="KW-0804">Transcription</keyword>
<sequence>MTADADDAPGAEGGMYEERHPDSPDVECVWQARATRDERYLTPAVEYWDLWFARQPDGEQAAGLAGPALGHRWISSTVGEHSWGVQLKAHVVVPGVSKRLLLGGEQRLTVEDQHVTIGRHRVAFPEYGELEAFVDRLLELGLLHSDDVVRRVLSGQDVGYSERHRQRRVRAATGLTGKQIAQLARAREAFELLLRGVAPAECAARCGFADQAHLTRALSAFHGQTPARILAGR</sequence>
<dbReference type="PANTHER" id="PTHR46796:SF15">
    <property type="entry name" value="BLL1074 PROTEIN"/>
    <property type="match status" value="1"/>
</dbReference>
<evidence type="ECO:0000313" key="7">
    <source>
        <dbReference type="Proteomes" id="UP001611580"/>
    </source>
</evidence>
<gene>
    <name evidence="6" type="ORF">ACH47X_06540</name>
</gene>
<dbReference type="RefSeq" id="WP_397402550.1">
    <property type="nucleotide sequence ID" value="NZ_JBIRYI010000003.1"/>
</dbReference>
<dbReference type="SMART" id="SM00342">
    <property type="entry name" value="HTH_ARAC"/>
    <property type="match status" value="1"/>
</dbReference>
<keyword evidence="1" id="KW-0805">Transcription regulation</keyword>
<dbReference type="PANTHER" id="PTHR46796">
    <property type="entry name" value="HTH-TYPE TRANSCRIPTIONAL ACTIVATOR RHAS-RELATED"/>
    <property type="match status" value="1"/>
</dbReference>
<feature type="region of interest" description="Disordered" evidence="4">
    <location>
        <begin position="1"/>
        <end position="24"/>
    </location>
</feature>
<dbReference type="SUPFAM" id="SSF46689">
    <property type="entry name" value="Homeodomain-like"/>
    <property type="match status" value="1"/>
</dbReference>
<dbReference type="PROSITE" id="PS01124">
    <property type="entry name" value="HTH_ARAC_FAMILY_2"/>
    <property type="match status" value="1"/>
</dbReference>
<evidence type="ECO:0000256" key="3">
    <source>
        <dbReference type="ARBA" id="ARBA00023163"/>
    </source>
</evidence>
<name>A0ABW7XGA9_9MICO</name>
<accession>A0ABW7XGA9</accession>
<organism evidence="6 7">
    <name type="scientific">Promicromonospora kroppenstedtii</name>
    <dbReference type="NCBI Taxonomy" id="440482"/>
    <lineage>
        <taxon>Bacteria</taxon>
        <taxon>Bacillati</taxon>
        <taxon>Actinomycetota</taxon>
        <taxon>Actinomycetes</taxon>
        <taxon>Micrococcales</taxon>
        <taxon>Promicromonosporaceae</taxon>
        <taxon>Promicromonospora</taxon>
    </lineage>
</organism>
<dbReference type="EMBL" id="JBIRYI010000003">
    <property type="protein sequence ID" value="MFI2486550.1"/>
    <property type="molecule type" value="Genomic_DNA"/>
</dbReference>
<protein>
    <submittedName>
        <fullName evidence="6">Helix-turn-helix domain-containing protein</fullName>
    </submittedName>
</protein>
<feature type="domain" description="HTH araC/xylS-type" evidence="5">
    <location>
        <begin position="156"/>
        <end position="232"/>
    </location>
</feature>
<dbReference type="Proteomes" id="UP001611580">
    <property type="component" value="Unassembled WGS sequence"/>
</dbReference>
<evidence type="ECO:0000256" key="1">
    <source>
        <dbReference type="ARBA" id="ARBA00023015"/>
    </source>
</evidence>
<keyword evidence="7" id="KW-1185">Reference proteome</keyword>
<dbReference type="Pfam" id="PF12833">
    <property type="entry name" value="HTH_18"/>
    <property type="match status" value="1"/>
</dbReference>
<comment type="caution">
    <text evidence="6">The sequence shown here is derived from an EMBL/GenBank/DDBJ whole genome shotgun (WGS) entry which is preliminary data.</text>
</comment>
<dbReference type="InterPro" id="IPR009057">
    <property type="entry name" value="Homeodomain-like_sf"/>
</dbReference>
<reference evidence="6 7" key="1">
    <citation type="submission" date="2024-10" db="EMBL/GenBank/DDBJ databases">
        <title>The Natural Products Discovery Center: Release of the First 8490 Sequenced Strains for Exploring Actinobacteria Biosynthetic Diversity.</title>
        <authorList>
            <person name="Kalkreuter E."/>
            <person name="Kautsar S.A."/>
            <person name="Yang D."/>
            <person name="Bader C.D."/>
            <person name="Teijaro C.N."/>
            <person name="Fluegel L."/>
            <person name="Davis C.M."/>
            <person name="Simpson J.R."/>
            <person name="Lauterbach L."/>
            <person name="Steele A.D."/>
            <person name="Gui C."/>
            <person name="Meng S."/>
            <person name="Li G."/>
            <person name="Viehrig K."/>
            <person name="Ye F."/>
            <person name="Su P."/>
            <person name="Kiefer A.F."/>
            <person name="Nichols A."/>
            <person name="Cepeda A.J."/>
            <person name="Yan W."/>
            <person name="Fan B."/>
            <person name="Jiang Y."/>
            <person name="Adhikari A."/>
            <person name="Zheng C.-J."/>
            <person name="Schuster L."/>
            <person name="Cowan T.M."/>
            <person name="Smanski M.J."/>
            <person name="Chevrette M.G."/>
            <person name="De Carvalho L.P.S."/>
            <person name="Shen B."/>
        </authorList>
    </citation>
    <scope>NUCLEOTIDE SEQUENCE [LARGE SCALE GENOMIC DNA]</scope>
    <source>
        <strain evidence="6 7">NPDC019481</strain>
    </source>
</reference>
<dbReference type="InterPro" id="IPR018060">
    <property type="entry name" value="HTH_AraC"/>
</dbReference>
<evidence type="ECO:0000256" key="2">
    <source>
        <dbReference type="ARBA" id="ARBA00023125"/>
    </source>
</evidence>
<keyword evidence="2" id="KW-0238">DNA-binding</keyword>
<dbReference type="InterPro" id="IPR050204">
    <property type="entry name" value="AraC_XylS_family_regulators"/>
</dbReference>